<dbReference type="EMBL" id="JAHZIJ010000015">
    <property type="protein sequence ID" value="MBW7476660.1"/>
    <property type="molecule type" value="Genomic_DNA"/>
</dbReference>
<dbReference type="Proteomes" id="UP000812277">
    <property type="component" value="Unassembled WGS sequence"/>
</dbReference>
<keyword evidence="3 5" id="KW-1133">Transmembrane helix</keyword>
<dbReference type="InterPro" id="IPR003810">
    <property type="entry name" value="Mntp/YtaF"/>
</dbReference>
<feature type="transmembrane region" description="Helical" evidence="5">
    <location>
        <begin position="188"/>
        <end position="209"/>
    </location>
</feature>
<feature type="transmembrane region" description="Helical" evidence="5">
    <location>
        <begin position="102"/>
        <end position="120"/>
    </location>
</feature>
<evidence type="ECO:0000256" key="5">
    <source>
        <dbReference type="SAM" id="Phobius"/>
    </source>
</evidence>
<feature type="transmembrane region" description="Helical" evidence="5">
    <location>
        <begin position="37"/>
        <end position="60"/>
    </location>
</feature>
<keyword evidence="7" id="KW-1185">Reference proteome</keyword>
<keyword evidence="2 5" id="KW-0812">Transmembrane</keyword>
<keyword evidence="1" id="KW-1003">Cell membrane</keyword>
<dbReference type="PANTHER" id="PTHR35529:SF2">
    <property type="entry name" value="SPORULATION PROTEIN YTAF-RELATED"/>
    <property type="match status" value="1"/>
</dbReference>
<evidence type="ECO:0000256" key="2">
    <source>
        <dbReference type="ARBA" id="ARBA00022692"/>
    </source>
</evidence>
<evidence type="ECO:0000256" key="1">
    <source>
        <dbReference type="ARBA" id="ARBA00022475"/>
    </source>
</evidence>
<dbReference type="PANTHER" id="PTHR35529">
    <property type="entry name" value="MANGANESE EFFLUX PUMP MNTP-RELATED"/>
    <property type="match status" value="1"/>
</dbReference>
<dbReference type="NCBIfam" id="TIGR02840">
    <property type="entry name" value="spore_YtaF"/>
    <property type="match status" value="1"/>
</dbReference>
<protein>
    <submittedName>
        <fullName evidence="6">Sporulation membrane protein YtaF</fullName>
    </submittedName>
</protein>
<dbReference type="InterPro" id="IPR014205">
    <property type="entry name" value="Spore_YtaF"/>
</dbReference>
<feature type="transmembrane region" description="Helical" evidence="5">
    <location>
        <begin position="67"/>
        <end position="90"/>
    </location>
</feature>
<accession>A0ABS7D9P3</accession>
<reference evidence="6 7" key="1">
    <citation type="submission" date="2021-07" db="EMBL/GenBank/DDBJ databases">
        <title>Paenibacillus radiodurans sp. nov., isolated from the southeastern edge of Tengger Desert.</title>
        <authorList>
            <person name="Zhang G."/>
        </authorList>
    </citation>
    <scope>NUCLEOTIDE SEQUENCE [LARGE SCALE GENOMIC DNA]</scope>
    <source>
        <strain evidence="6 7">DT7-4</strain>
    </source>
</reference>
<evidence type="ECO:0000256" key="3">
    <source>
        <dbReference type="ARBA" id="ARBA00022989"/>
    </source>
</evidence>
<name>A0ABS7D9P3_9BACL</name>
<evidence type="ECO:0000313" key="6">
    <source>
        <dbReference type="EMBL" id="MBW7476660.1"/>
    </source>
</evidence>
<dbReference type="Pfam" id="PF02659">
    <property type="entry name" value="Mntp"/>
    <property type="match status" value="2"/>
</dbReference>
<sequence>MHRLPFHRIIPAVLQGFYEGPFGVRRHGRDTGLLTQVASLLLLAFAVSLDGLGVGVTYGLRRIRIPLLSVIIIVLCSGLVVWLSMQLGAVLTDYMSPVVSKWIGACLLILIGCWALYQLWKRRFDRTEDHAEDNDGQPSAPDTGLGMRRTATTILIVELKRLGLVIQILRTPQIADVDRSGIISASEAVLLGFALSLDSFGAGLGAAMIGFSPLLTSAVISTACGLFLLGGLQLGFRLASMRGIRALSVLPGVMLIVMGLMKLL</sequence>
<evidence type="ECO:0000256" key="4">
    <source>
        <dbReference type="ARBA" id="ARBA00023136"/>
    </source>
</evidence>
<comment type="caution">
    <text evidence="6">The sequence shown here is derived from an EMBL/GenBank/DDBJ whole genome shotgun (WGS) entry which is preliminary data.</text>
</comment>
<feature type="transmembrane region" description="Helical" evidence="5">
    <location>
        <begin position="215"/>
        <end position="236"/>
    </location>
</feature>
<proteinExistence type="predicted"/>
<organism evidence="6 7">
    <name type="scientific">Paenibacillus oenotherae</name>
    <dbReference type="NCBI Taxonomy" id="1435645"/>
    <lineage>
        <taxon>Bacteria</taxon>
        <taxon>Bacillati</taxon>
        <taxon>Bacillota</taxon>
        <taxon>Bacilli</taxon>
        <taxon>Bacillales</taxon>
        <taxon>Paenibacillaceae</taxon>
        <taxon>Paenibacillus</taxon>
    </lineage>
</organism>
<feature type="transmembrane region" description="Helical" evidence="5">
    <location>
        <begin position="243"/>
        <end position="261"/>
    </location>
</feature>
<keyword evidence="4 5" id="KW-0472">Membrane</keyword>
<gene>
    <name evidence="6" type="primary">ytaF</name>
    <name evidence="6" type="ORF">K0T92_18225</name>
</gene>
<evidence type="ECO:0000313" key="7">
    <source>
        <dbReference type="Proteomes" id="UP000812277"/>
    </source>
</evidence>